<organism evidence="3 4">
    <name type="scientific">Ornatilinea apprima</name>
    <dbReference type="NCBI Taxonomy" id="1134406"/>
    <lineage>
        <taxon>Bacteria</taxon>
        <taxon>Bacillati</taxon>
        <taxon>Chloroflexota</taxon>
        <taxon>Anaerolineae</taxon>
        <taxon>Anaerolineales</taxon>
        <taxon>Anaerolineaceae</taxon>
        <taxon>Ornatilinea</taxon>
    </lineage>
</organism>
<comment type="caution">
    <text evidence="3">The sequence shown here is derived from an EMBL/GenBank/DDBJ whole genome shotgun (WGS) entry which is preliminary data.</text>
</comment>
<dbReference type="Proteomes" id="UP000050417">
    <property type="component" value="Unassembled WGS sequence"/>
</dbReference>
<dbReference type="InterPro" id="IPR052196">
    <property type="entry name" value="Bact_Kbp"/>
</dbReference>
<evidence type="ECO:0000259" key="2">
    <source>
        <dbReference type="PROSITE" id="PS51782"/>
    </source>
</evidence>
<gene>
    <name evidence="3" type="ORF">ADN00_12765</name>
</gene>
<dbReference type="InterPro" id="IPR036779">
    <property type="entry name" value="LysM_dom_sf"/>
</dbReference>
<evidence type="ECO:0000313" key="3">
    <source>
        <dbReference type="EMBL" id="KPL75513.1"/>
    </source>
</evidence>
<evidence type="ECO:0000313" key="4">
    <source>
        <dbReference type="Proteomes" id="UP000050417"/>
    </source>
</evidence>
<dbReference type="Gene3D" id="3.10.350.10">
    <property type="entry name" value="LysM domain"/>
    <property type="match status" value="1"/>
</dbReference>
<sequence length="168" mass="18849">MPEDKKKNIFEKAVDALSSRDEKEAKAEAEKAAEEARQVAAKAAKEKAVAEIQANQAKRQAEEAQKKMEEMKKQQEEAKAKEAIEARKEQFAEQLAAMKAAKPEVKVIAEHTVKAGETLSHIALKYYGSAVRDNWMHIYEFNKDVIGDNPNFVREGVTLKIPELPAEK</sequence>
<feature type="domain" description="LysM" evidence="2">
    <location>
        <begin position="109"/>
        <end position="161"/>
    </location>
</feature>
<dbReference type="CDD" id="cd00118">
    <property type="entry name" value="LysM"/>
    <property type="match status" value="1"/>
</dbReference>
<dbReference type="PANTHER" id="PTHR34700:SF4">
    <property type="entry name" value="PHAGE-LIKE ELEMENT PBSX PROTEIN XKDP"/>
    <property type="match status" value="1"/>
</dbReference>
<dbReference type="RefSeq" id="WP_075063406.1">
    <property type="nucleotide sequence ID" value="NZ_LGCL01000027.1"/>
</dbReference>
<dbReference type="STRING" id="1134406.ADN00_12765"/>
<protein>
    <recommendedName>
        <fullName evidence="2">LysM domain-containing protein</fullName>
    </recommendedName>
</protein>
<keyword evidence="4" id="KW-1185">Reference proteome</keyword>
<dbReference type="AlphaFoldDB" id="A0A0P6Y1Q1"/>
<dbReference type="Pfam" id="PF01476">
    <property type="entry name" value="LysM"/>
    <property type="match status" value="1"/>
</dbReference>
<proteinExistence type="predicted"/>
<dbReference type="OrthoDB" id="167008at2"/>
<reference evidence="3 4" key="1">
    <citation type="submission" date="2015-07" db="EMBL/GenBank/DDBJ databases">
        <title>Genome sequence of Ornatilinea apprima DSM 23815.</title>
        <authorList>
            <person name="Hemp J."/>
            <person name="Ward L.M."/>
            <person name="Pace L.A."/>
            <person name="Fischer W.W."/>
        </authorList>
    </citation>
    <scope>NUCLEOTIDE SEQUENCE [LARGE SCALE GENOMIC DNA]</scope>
    <source>
        <strain evidence="3 4">P3M-1</strain>
    </source>
</reference>
<dbReference type="SMART" id="SM00257">
    <property type="entry name" value="LysM"/>
    <property type="match status" value="1"/>
</dbReference>
<dbReference type="EMBL" id="LGCL01000027">
    <property type="protein sequence ID" value="KPL75513.1"/>
    <property type="molecule type" value="Genomic_DNA"/>
</dbReference>
<evidence type="ECO:0000256" key="1">
    <source>
        <dbReference type="SAM" id="MobiDB-lite"/>
    </source>
</evidence>
<feature type="region of interest" description="Disordered" evidence="1">
    <location>
        <begin position="60"/>
        <end position="81"/>
    </location>
</feature>
<dbReference type="InterPro" id="IPR018392">
    <property type="entry name" value="LysM"/>
</dbReference>
<accession>A0A0P6Y1Q1</accession>
<dbReference type="PANTHER" id="PTHR34700">
    <property type="entry name" value="POTASSIUM BINDING PROTEIN KBP"/>
    <property type="match status" value="1"/>
</dbReference>
<name>A0A0P6Y1Q1_9CHLR</name>
<dbReference type="PROSITE" id="PS51782">
    <property type="entry name" value="LYSM"/>
    <property type="match status" value="1"/>
</dbReference>
<dbReference type="SUPFAM" id="SSF54106">
    <property type="entry name" value="LysM domain"/>
    <property type="match status" value="1"/>
</dbReference>